<evidence type="ECO:0000313" key="6">
    <source>
        <dbReference type="EMBL" id="RQO94196.1"/>
    </source>
</evidence>
<organism evidence="6 7">
    <name type="scientific">Populus trichocarpa</name>
    <name type="common">Western balsam poplar</name>
    <name type="synonym">Populus balsamifera subsp. trichocarpa</name>
    <dbReference type="NCBI Taxonomy" id="3694"/>
    <lineage>
        <taxon>Eukaryota</taxon>
        <taxon>Viridiplantae</taxon>
        <taxon>Streptophyta</taxon>
        <taxon>Embryophyta</taxon>
        <taxon>Tracheophyta</taxon>
        <taxon>Spermatophyta</taxon>
        <taxon>Magnoliopsida</taxon>
        <taxon>eudicotyledons</taxon>
        <taxon>Gunneridae</taxon>
        <taxon>Pentapetalae</taxon>
        <taxon>rosids</taxon>
        <taxon>fabids</taxon>
        <taxon>Malpighiales</taxon>
        <taxon>Salicaceae</taxon>
        <taxon>Saliceae</taxon>
        <taxon>Populus</taxon>
    </lineage>
</organism>
<dbReference type="PANTHER" id="PTHR22600">
    <property type="entry name" value="BETA-HEXOSAMINIDASE"/>
    <property type="match status" value="1"/>
</dbReference>
<gene>
    <name evidence="6" type="ORF">POPTR_008G049801</name>
</gene>
<dbReference type="InterPro" id="IPR015883">
    <property type="entry name" value="Glyco_hydro_20_cat"/>
</dbReference>
<evidence type="ECO:0000313" key="7">
    <source>
        <dbReference type="Proteomes" id="UP000006729"/>
    </source>
</evidence>
<accession>A0A3N7FCQ2</accession>
<dbReference type="EC" id="3.2.1.52" evidence="3"/>
<keyword evidence="7" id="KW-1185">Reference proteome</keyword>
<name>A0A3N7FCQ2_POPTR</name>
<dbReference type="OrthoDB" id="428480at2759"/>
<dbReference type="InterPro" id="IPR025705">
    <property type="entry name" value="Beta_hexosaminidase_sua/sub"/>
</dbReference>
<keyword evidence="4" id="KW-0378">Hydrolase</keyword>
<dbReference type="STRING" id="3694.A0A3N7FCQ2"/>
<reference evidence="6 7" key="1">
    <citation type="journal article" date="2006" name="Science">
        <title>The genome of black cottonwood, Populus trichocarpa (Torr. &amp; Gray).</title>
        <authorList>
            <person name="Tuskan G.A."/>
            <person name="Difazio S."/>
            <person name="Jansson S."/>
            <person name="Bohlmann J."/>
            <person name="Grigoriev I."/>
            <person name="Hellsten U."/>
            <person name="Putnam N."/>
            <person name="Ralph S."/>
            <person name="Rombauts S."/>
            <person name="Salamov A."/>
            <person name="Schein J."/>
            <person name="Sterck L."/>
            <person name="Aerts A."/>
            <person name="Bhalerao R.R."/>
            <person name="Bhalerao R.P."/>
            <person name="Blaudez D."/>
            <person name="Boerjan W."/>
            <person name="Brun A."/>
            <person name="Brunner A."/>
            <person name="Busov V."/>
            <person name="Campbell M."/>
            <person name="Carlson J."/>
            <person name="Chalot M."/>
            <person name="Chapman J."/>
            <person name="Chen G.L."/>
            <person name="Cooper D."/>
            <person name="Coutinho P.M."/>
            <person name="Couturier J."/>
            <person name="Covert S."/>
            <person name="Cronk Q."/>
            <person name="Cunningham R."/>
            <person name="Davis J."/>
            <person name="Degroeve S."/>
            <person name="Dejardin A."/>
            <person name="Depamphilis C."/>
            <person name="Detter J."/>
            <person name="Dirks B."/>
            <person name="Dubchak I."/>
            <person name="Duplessis S."/>
            <person name="Ehlting J."/>
            <person name="Ellis B."/>
            <person name="Gendler K."/>
            <person name="Goodstein D."/>
            <person name="Gribskov M."/>
            <person name="Grimwood J."/>
            <person name="Groover A."/>
            <person name="Gunter L."/>
            <person name="Hamberger B."/>
            <person name="Heinze B."/>
            <person name="Helariutta Y."/>
            <person name="Henrissat B."/>
            <person name="Holligan D."/>
            <person name="Holt R."/>
            <person name="Huang W."/>
            <person name="Islam-Faridi N."/>
            <person name="Jones S."/>
            <person name="Jones-Rhoades M."/>
            <person name="Jorgensen R."/>
            <person name="Joshi C."/>
            <person name="Kangasjarvi J."/>
            <person name="Karlsson J."/>
            <person name="Kelleher C."/>
            <person name="Kirkpatrick R."/>
            <person name="Kirst M."/>
            <person name="Kohler A."/>
            <person name="Kalluri U."/>
            <person name="Larimer F."/>
            <person name="Leebens-Mack J."/>
            <person name="Leple J.C."/>
            <person name="Locascio P."/>
            <person name="Lou Y."/>
            <person name="Lucas S."/>
            <person name="Martin F."/>
            <person name="Montanini B."/>
            <person name="Napoli C."/>
            <person name="Nelson D.R."/>
            <person name="Nelson C."/>
            <person name="Nieminen K."/>
            <person name="Nilsson O."/>
            <person name="Pereda V."/>
            <person name="Peter G."/>
            <person name="Philippe R."/>
            <person name="Pilate G."/>
            <person name="Poliakov A."/>
            <person name="Razumovskaya J."/>
            <person name="Richardson P."/>
            <person name="Rinaldi C."/>
            <person name="Ritland K."/>
            <person name="Rouze P."/>
            <person name="Ryaboy D."/>
            <person name="Schmutz J."/>
            <person name="Schrader J."/>
            <person name="Segerman B."/>
            <person name="Shin H."/>
            <person name="Siddiqui A."/>
            <person name="Sterky F."/>
            <person name="Terry A."/>
            <person name="Tsai C.J."/>
            <person name="Uberbacher E."/>
            <person name="Unneberg P."/>
            <person name="Vahala J."/>
            <person name="Wall K."/>
            <person name="Wessler S."/>
            <person name="Yang G."/>
            <person name="Yin T."/>
            <person name="Douglas C."/>
            <person name="Marra M."/>
            <person name="Sandberg G."/>
            <person name="Van de Peer Y."/>
            <person name="Rokhsar D."/>
        </authorList>
    </citation>
    <scope>NUCLEOTIDE SEQUENCE [LARGE SCALE GENOMIC DNA]</scope>
    <source>
        <strain evidence="7">cv. Nisqually</strain>
    </source>
</reference>
<dbReference type="InParanoid" id="A0A3N7FCQ2"/>
<dbReference type="SMR" id="A0A3N7FCQ2"/>
<dbReference type="SUPFAM" id="SSF51445">
    <property type="entry name" value="(Trans)glycosidases"/>
    <property type="match status" value="1"/>
</dbReference>
<dbReference type="GO" id="GO:0004563">
    <property type="term" value="F:beta-N-acetylhexosaminidase activity"/>
    <property type="evidence" value="ECO:0007669"/>
    <property type="project" value="UniProtKB-EC"/>
</dbReference>
<dbReference type="EMBL" id="CM009297">
    <property type="protein sequence ID" value="RQO94196.1"/>
    <property type="molecule type" value="Genomic_DNA"/>
</dbReference>
<evidence type="ECO:0000256" key="4">
    <source>
        <dbReference type="ARBA" id="ARBA00022801"/>
    </source>
</evidence>
<dbReference type="PANTHER" id="PTHR22600:SF40">
    <property type="entry name" value="BETA-HEXOSAMINIDASE 1"/>
    <property type="match status" value="1"/>
</dbReference>
<evidence type="ECO:0000256" key="1">
    <source>
        <dbReference type="ARBA" id="ARBA00001231"/>
    </source>
</evidence>
<dbReference type="InterPro" id="IPR017853">
    <property type="entry name" value="GH"/>
</dbReference>
<evidence type="ECO:0000256" key="3">
    <source>
        <dbReference type="ARBA" id="ARBA00012663"/>
    </source>
</evidence>
<dbReference type="Gramene" id="Potri.008G049801.1.v4.1">
    <property type="protein sequence ID" value="Potri.008G049801.1.v4.1"/>
    <property type="gene ID" value="Potri.008G049801.v4.1"/>
</dbReference>
<feature type="domain" description="Glycoside hydrolase family 20 catalytic" evidence="5">
    <location>
        <begin position="52"/>
        <end position="102"/>
    </location>
</feature>
<dbReference type="Pfam" id="PF00728">
    <property type="entry name" value="Glyco_hydro_20"/>
    <property type="match status" value="1"/>
</dbReference>
<dbReference type="Gene3D" id="3.20.20.80">
    <property type="entry name" value="Glycosidases"/>
    <property type="match status" value="1"/>
</dbReference>
<dbReference type="AlphaFoldDB" id="A0A3N7FCQ2"/>
<sequence>MIIDHGCHACKWESGNRQSAREETFNTFASNLNPRTIVHKWCVFLYLDHLDAPWDDVYKAELLEGKNDTSIQELVIGGEVCMWAETADASVVHRTIWPRAAAGS</sequence>
<protein>
    <recommendedName>
        <fullName evidence="3">beta-N-acetylhexosaminidase</fullName>
        <ecNumber evidence="3">3.2.1.52</ecNumber>
    </recommendedName>
</protein>
<dbReference type="GO" id="GO:0005975">
    <property type="term" value="P:carbohydrate metabolic process"/>
    <property type="evidence" value="ECO:0007669"/>
    <property type="project" value="InterPro"/>
</dbReference>
<proteinExistence type="inferred from homology"/>
<comment type="catalytic activity">
    <reaction evidence="1">
        <text>Hydrolysis of terminal non-reducing N-acetyl-D-hexosamine residues in N-acetyl-beta-D-hexosaminides.</text>
        <dbReference type="EC" id="3.2.1.52"/>
    </reaction>
</comment>
<evidence type="ECO:0000259" key="5">
    <source>
        <dbReference type="Pfam" id="PF00728"/>
    </source>
</evidence>
<evidence type="ECO:0000256" key="2">
    <source>
        <dbReference type="ARBA" id="ARBA00006285"/>
    </source>
</evidence>
<comment type="similarity">
    <text evidence="2">Belongs to the glycosyl hydrolase 20 family.</text>
</comment>
<dbReference type="Proteomes" id="UP000006729">
    <property type="component" value="Chromosome 8"/>
</dbReference>